<evidence type="ECO:0008006" key="2">
    <source>
        <dbReference type="Google" id="ProtNLM"/>
    </source>
</evidence>
<evidence type="ECO:0000313" key="1">
    <source>
        <dbReference type="EMBL" id="KKK98092.1"/>
    </source>
</evidence>
<accession>A0A0F8ZW75</accession>
<comment type="caution">
    <text evidence="1">The sequence shown here is derived from an EMBL/GenBank/DDBJ whole genome shotgun (WGS) entry which is preliminary data.</text>
</comment>
<gene>
    <name evidence="1" type="ORF">LCGC14_2646250</name>
</gene>
<reference evidence="1" key="1">
    <citation type="journal article" date="2015" name="Nature">
        <title>Complex archaea that bridge the gap between prokaryotes and eukaryotes.</title>
        <authorList>
            <person name="Spang A."/>
            <person name="Saw J.H."/>
            <person name="Jorgensen S.L."/>
            <person name="Zaremba-Niedzwiedzka K."/>
            <person name="Martijn J."/>
            <person name="Lind A.E."/>
            <person name="van Eijk R."/>
            <person name="Schleper C."/>
            <person name="Guy L."/>
            <person name="Ettema T.J."/>
        </authorList>
    </citation>
    <scope>NUCLEOTIDE SEQUENCE</scope>
</reference>
<dbReference type="EMBL" id="LAZR01045768">
    <property type="protein sequence ID" value="KKK98092.1"/>
    <property type="molecule type" value="Genomic_DNA"/>
</dbReference>
<protein>
    <recommendedName>
        <fullName evidence="2">Type I restriction enzyme R protein N-terminal domain-containing protein</fullName>
    </recommendedName>
</protein>
<sequence>MTTLDAICELCPKLRFHGTREVLLQDALGQLLRATFSEVDREVPLTKSAVVDFLVGDVAIEVKIDESPMAVTRQLRRYAESPRVQSLVLVTTRAKHRRCGSRCRVSAM</sequence>
<organism evidence="1">
    <name type="scientific">marine sediment metagenome</name>
    <dbReference type="NCBI Taxonomy" id="412755"/>
    <lineage>
        <taxon>unclassified sequences</taxon>
        <taxon>metagenomes</taxon>
        <taxon>ecological metagenomes</taxon>
    </lineage>
</organism>
<proteinExistence type="predicted"/>
<name>A0A0F8ZW75_9ZZZZ</name>
<dbReference type="AlphaFoldDB" id="A0A0F8ZW75"/>